<evidence type="ECO:0008006" key="3">
    <source>
        <dbReference type="Google" id="ProtNLM"/>
    </source>
</evidence>
<dbReference type="Proteomes" id="UP001164963">
    <property type="component" value="Chromosome"/>
</dbReference>
<evidence type="ECO:0000313" key="2">
    <source>
        <dbReference type="Proteomes" id="UP001164963"/>
    </source>
</evidence>
<sequence length="74" mass="7323">MLAASGGMSRTWCDHSPTATRRVRASTLLAVATTVVSAFGRGGACVACQGRAGAGTSAGGLVCVIVSGSLRGRR</sequence>
<accession>A0ABY6Q288</accession>
<name>A0ABY6Q288_9ACTN</name>
<gene>
    <name evidence="1" type="ORF">NEH16_11290</name>
</gene>
<keyword evidence="2" id="KW-1185">Reference proteome</keyword>
<dbReference type="EMBL" id="CP098740">
    <property type="protein sequence ID" value="UZK58732.1"/>
    <property type="molecule type" value="Genomic_DNA"/>
</dbReference>
<protein>
    <recommendedName>
        <fullName evidence="3">Secreted protein</fullName>
    </recommendedName>
</protein>
<organism evidence="1 2">
    <name type="scientific">Streptomyces drozdowiczii</name>
    <dbReference type="NCBI Taxonomy" id="202862"/>
    <lineage>
        <taxon>Bacteria</taxon>
        <taxon>Bacillati</taxon>
        <taxon>Actinomycetota</taxon>
        <taxon>Actinomycetes</taxon>
        <taxon>Kitasatosporales</taxon>
        <taxon>Streptomycetaceae</taxon>
        <taxon>Streptomyces</taxon>
    </lineage>
</organism>
<reference evidence="1" key="1">
    <citation type="journal article" date="2022" name="Front. Microbiol.">
        <title>Mirubactin C rescues the lethal effect of cell wall biosynthesis mutations in Bacillus subtilis.</title>
        <authorList>
            <person name="Kepplinger B."/>
            <person name="Wen X."/>
            <person name="Tyler A.R."/>
            <person name="Kim B.Y."/>
            <person name="Brown J."/>
            <person name="Banks P."/>
            <person name="Dashti Y."/>
            <person name="Mackenzie E.S."/>
            <person name="Wills C."/>
            <person name="Kawai Y."/>
            <person name="Waldron K.J."/>
            <person name="Allenby N.E.E."/>
            <person name="Wu L.J."/>
            <person name="Hall M.J."/>
            <person name="Errington J."/>
        </authorList>
    </citation>
    <scope>NUCLEOTIDE SEQUENCE</scope>
    <source>
        <strain evidence="1">MDA8-470</strain>
    </source>
</reference>
<evidence type="ECO:0000313" key="1">
    <source>
        <dbReference type="EMBL" id="UZK58732.1"/>
    </source>
</evidence>
<dbReference type="RefSeq" id="WP_265547497.1">
    <property type="nucleotide sequence ID" value="NZ_CP098740.1"/>
</dbReference>
<proteinExistence type="predicted"/>